<feature type="domain" description="TauD/TfdA-like" evidence="6">
    <location>
        <begin position="7"/>
        <end position="269"/>
    </location>
</feature>
<evidence type="ECO:0000256" key="2">
    <source>
        <dbReference type="ARBA" id="ARBA00022723"/>
    </source>
</evidence>
<evidence type="ECO:0000256" key="3">
    <source>
        <dbReference type="ARBA" id="ARBA00022964"/>
    </source>
</evidence>
<dbReference type="GO" id="GO:0005737">
    <property type="term" value="C:cytoplasm"/>
    <property type="evidence" value="ECO:0007669"/>
    <property type="project" value="TreeGrafter"/>
</dbReference>
<proteinExistence type="inferred from homology"/>
<keyword evidence="3" id="KW-0223">Dioxygenase</keyword>
<keyword evidence="2" id="KW-0479">Metal-binding</keyword>
<dbReference type="Proteomes" id="UP000234331">
    <property type="component" value="Unassembled WGS sequence"/>
</dbReference>
<dbReference type="InterPro" id="IPR051323">
    <property type="entry name" value="AtsK-like"/>
</dbReference>
<gene>
    <name evidence="7" type="ORF">FRACA_1310004</name>
</gene>
<dbReference type="GO" id="GO:0006790">
    <property type="term" value="P:sulfur compound metabolic process"/>
    <property type="evidence" value="ECO:0007669"/>
    <property type="project" value="TreeGrafter"/>
</dbReference>
<evidence type="ECO:0000313" key="8">
    <source>
        <dbReference type="Proteomes" id="UP000234331"/>
    </source>
</evidence>
<evidence type="ECO:0000313" key="7">
    <source>
        <dbReference type="EMBL" id="SNQ46255.1"/>
    </source>
</evidence>
<evidence type="ECO:0000256" key="5">
    <source>
        <dbReference type="ARBA" id="ARBA00023004"/>
    </source>
</evidence>
<dbReference type="EMBL" id="FZMO01000037">
    <property type="protein sequence ID" value="SNQ46255.1"/>
    <property type="molecule type" value="Genomic_DNA"/>
</dbReference>
<keyword evidence="5" id="KW-0408">Iron</keyword>
<dbReference type="Gene3D" id="3.60.130.10">
    <property type="entry name" value="Clavaminate synthase-like"/>
    <property type="match status" value="1"/>
</dbReference>
<evidence type="ECO:0000256" key="4">
    <source>
        <dbReference type="ARBA" id="ARBA00023002"/>
    </source>
</evidence>
<dbReference type="Pfam" id="PF02668">
    <property type="entry name" value="TauD"/>
    <property type="match status" value="1"/>
</dbReference>
<evidence type="ECO:0000256" key="1">
    <source>
        <dbReference type="ARBA" id="ARBA00005896"/>
    </source>
</evidence>
<sequence>MIETRLVGPFGATITDLDLTGELSDDAVRAVTDALYRNRVLLLPGHQLSREQYARFGGAWGTPISFFVPRHRDNDYPEIIRITNSPATSPESRDGAMHWHSDSSYEAVPAAVTMLYTREMPASGNSTRFADTAAAYEALPEAMRRRVDDLVVLHDPRGGKVTTAGEVRGRGSTTDLPVVTHPLVAVHPVTGRRSLFGFSGTAAGIVGMAEADAIELLLELKRFVLRPRFQQEVRAEVDSILIWDNWSVVHSATPTVYSDRDGERRLVYRISTRGIPGVHASVSPGP</sequence>
<reference evidence="7 8" key="1">
    <citation type="submission" date="2017-06" db="EMBL/GenBank/DDBJ databases">
        <authorList>
            <person name="Kim H.J."/>
            <person name="Triplett B.A."/>
        </authorList>
    </citation>
    <scope>NUCLEOTIDE SEQUENCE [LARGE SCALE GENOMIC DNA]</scope>
    <source>
        <strain evidence="7">FRACA_ARgP5</strain>
    </source>
</reference>
<protein>
    <recommendedName>
        <fullName evidence="6">TauD/TfdA-like domain-containing protein</fullName>
    </recommendedName>
</protein>
<dbReference type="OrthoDB" id="581608at2"/>
<dbReference type="InterPro" id="IPR003819">
    <property type="entry name" value="TauD/TfdA-like"/>
</dbReference>
<dbReference type="AlphaFoldDB" id="A0A2I2KKR7"/>
<evidence type="ECO:0000259" key="6">
    <source>
        <dbReference type="Pfam" id="PF02668"/>
    </source>
</evidence>
<keyword evidence="8" id="KW-1185">Reference proteome</keyword>
<dbReference type="RefSeq" id="WP_101830318.1">
    <property type="nucleotide sequence ID" value="NZ_FZMO01000037.1"/>
</dbReference>
<dbReference type="PANTHER" id="PTHR30468">
    <property type="entry name" value="ALPHA-KETOGLUTARATE-DEPENDENT SULFONATE DIOXYGENASE"/>
    <property type="match status" value="1"/>
</dbReference>
<dbReference type="GO" id="GO:0046872">
    <property type="term" value="F:metal ion binding"/>
    <property type="evidence" value="ECO:0007669"/>
    <property type="project" value="UniProtKB-KW"/>
</dbReference>
<dbReference type="GO" id="GO:0000908">
    <property type="term" value="F:taurine dioxygenase activity"/>
    <property type="evidence" value="ECO:0007669"/>
    <property type="project" value="TreeGrafter"/>
</dbReference>
<organism evidence="7 8">
    <name type="scientific">Frankia canadensis</name>
    <dbReference type="NCBI Taxonomy" id="1836972"/>
    <lineage>
        <taxon>Bacteria</taxon>
        <taxon>Bacillati</taxon>
        <taxon>Actinomycetota</taxon>
        <taxon>Actinomycetes</taxon>
        <taxon>Frankiales</taxon>
        <taxon>Frankiaceae</taxon>
        <taxon>Frankia</taxon>
    </lineage>
</organism>
<accession>A0A2I2KKR7</accession>
<keyword evidence="4" id="KW-0560">Oxidoreductase</keyword>
<name>A0A2I2KKR7_9ACTN</name>
<dbReference type="SUPFAM" id="SSF51197">
    <property type="entry name" value="Clavaminate synthase-like"/>
    <property type="match status" value="1"/>
</dbReference>
<dbReference type="InterPro" id="IPR042098">
    <property type="entry name" value="TauD-like_sf"/>
</dbReference>
<comment type="similarity">
    <text evidence="1">Belongs to the TfdA dioxygenase family.</text>
</comment>
<dbReference type="PANTHER" id="PTHR30468:SF1">
    <property type="entry name" value="ALPHA-KETOGLUTARATE-DEPENDENT SULFONATE DIOXYGENASE"/>
    <property type="match status" value="1"/>
</dbReference>